<feature type="signal peptide" evidence="1">
    <location>
        <begin position="1"/>
        <end position="22"/>
    </location>
</feature>
<dbReference type="InterPro" id="IPR043504">
    <property type="entry name" value="Peptidase_S1_PA_chymotrypsin"/>
</dbReference>
<dbReference type="SUPFAM" id="SSF50494">
    <property type="entry name" value="Trypsin-like serine proteases"/>
    <property type="match status" value="1"/>
</dbReference>
<dbReference type="Gene3D" id="2.40.10.10">
    <property type="entry name" value="Trypsin-like serine proteases"/>
    <property type="match status" value="2"/>
</dbReference>
<comment type="caution">
    <text evidence="2">The sequence shown here is derived from an EMBL/GenBank/DDBJ whole genome shotgun (WGS) entry which is preliminary data.</text>
</comment>
<evidence type="ECO:0000313" key="3">
    <source>
        <dbReference type="Proteomes" id="UP000448575"/>
    </source>
</evidence>
<dbReference type="Proteomes" id="UP000448575">
    <property type="component" value="Unassembled WGS sequence"/>
</dbReference>
<sequence>MRKLISLCLAGCLWCAGTLAGAAPLPRTIAAVKPSVVGIGTHLRTRSPAIVFHATGFVVGDGLSVVSNAHAITTLDSERMETLGIVTGKGDRLEFREAEVVTIDRAHDLVHLRLKGAPLPALTLAGSELVDEGRELAFTGYPLGIQLGLNPVTHRALLSAQTPAILPTPTTRGLNPRAVATLQRGAAFTLYQLDGTAYPANSGSPVYDPETGNVLAVINMTLVKGTKESAITAPTGISYAIPVRHVHELLQQGGAQGGATK</sequence>
<name>A0A6N9HP67_9BURK</name>
<protein>
    <submittedName>
        <fullName evidence="2">Serine protease</fullName>
    </submittedName>
</protein>
<gene>
    <name evidence="2" type="ORF">GTP41_24290</name>
</gene>
<dbReference type="GO" id="GO:0008233">
    <property type="term" value="F:peptidase activity"/>
    <property type="evidence" value="ECO:0007669"/>
    <property type="project" value="UniProtKB-KW"/>
</dbReference>
<proteinExistence type="predicted"/>
<dbReference type="Pfam" id="PF13365">
    <property type="entry name" value="Trypsin_2"/>
    <property type="match status" value="1"/>
</dbReference>
<accession>A0A6N9HP67</accession>
<dbReference type="PANTHER" id="PTHR43019">
    <property type="entry name" value="SERINE ENDOPROTEASE DEGS"/>
    <property type="match status" value="1"/>
</dbReference>
<keyword evidence="1" id="KW-0732">Signal</keyword>
<keyword evidence="2" id="KW-0645">Protease</keyword>
<keyword evidence="2" id="KW-0378">Hydrolase</keyword>
<evidence type="ECO:0000313" key="2">
    <source>
        <dbReference type="EMBL" id="MYN05219.1"/>
    </source>
</evidence>
<dbReference type="EMBL" id="WWCJ01000026">
    <property type="protein sequence ID" value="MYN05219.1"/>
    <property type="molecule type" value="Genomic_DNA"/>
</dbReference>
<dbReference type="AlphaFoldDB" id="A0A6N9HP67"/>
<dbReference type="PANTHER" id="PTHR43019:SF23">
    <property type="entry name" value="PROTEASE DO-LIKE 5, CHLOROPLASTIC"/>
    <property type="match status" value="1"/>
</dbReference>
<keyword evidence="3" id="KW-1185">Reference proteome</keyword>
<dbReference type="InterPro" id="IPR009003">
    <property type="entry name" value="Peptidase_S1_PA"/>
</dbReference>
<dbReference type="GO" id="GO:0006508">
    <property type="term" value="P:proteolysis"/>
    <property type="evidence" value="ECO:0007669"/>
    <property type="project" value="UniProtKB-KW"/>
</dbReference>
<reference evidence="2 3" key="1">
    <citation type="submission" date="2019-12" db="EMBL/GenBank/DDBJ databases">
        <title>Novel species isolated from a subtropical stream in China.</title>
        <authorList>
            <person name="Lu H."/>
        </authorList>
    </citation>
    <scope>NUCLEOTIDE SEQUENCE [LARGE SCALE GENOMIC DNA]</scope>
    <source>
        <strain evidence="2 3">DS3</strain>
    </source>
</reference>
<organism evidence="2 3">
    <name type="scientific">Pseudoduganella guangdongensis</name>
    <dbReference type="NCBI Taxonomy" id="2692179"/>
    <lineage>
        <taxon>Bacteria</taxon>
        <taxon>Pseudomonadati</taxon>
        <taxon>Pseudomonadota</taxon>
        <taxon>Betaproteobacteria</taxon>
        <taxon>Burkholderiales</taxon>
        <taxon>Oxalobacteraceae</taxon>
        <taxon>Telluria group</taxon>
        <taxon>Pseudoduganella</taxon>
    </lineage>
</organism>
<evidence type="ECO:0000256" key="1">
    <source>
        <dbReference type="SAM" id="SignalP"/>
    </source>
</evidence>
<dbReference type="RefSeq" id="WP_161028165.1">
    <property type="nucleotide sequence ID" value="NZ_WWCJ01000026.1"/>
</dbReference>
<feature type="chain" id="PRO_5027014407" evidence="1">
    <location>
        <begin position="23"/>
        <end position="261"/>
    </location>
</feature>